<dbReference type="OrthoDB" id="3043994at2759"/>
<dbReference type="EMBL" id="MU155199">
    <property type="protein sequence ID" value="KAF9480174.1"/>
    <property type="molecule type" value="Genomic_DNA"/>
</dbReference>
<proteinExistence type="predicted"/>
<feature type="region of interest" description="Disordered" evidence="1">
    <location>
        <begin position="170"/>
        <end position="209"/>
    </location>
</feature>
<comment type="caution">
    <text evidence="3">The sequence shown here is derived from an EMBL/GenBank/DDBJ whole genome shotgun (WGS) entry which is preliminary data.</text>
</comment>
<gene>
    <name evidence="3" type="ORF">BDN70DRAFT_920720</name>
</gene>
<organism evidence="3 4">
    <name type="scientific">Pholiota conissans</name>
    <dbReference type="NCBI Taxonomy" id="109636"/>
    <lineage>
        <taxon>Eukaryota</taxon>
        <taxon>Fungi</taxon>
        <taxon>Dikarya</taxon>
        <taxon>Basidiomycota</taxon>
        <taxon>Agaricomycotina</taxon>
        <taxon>Agaricomycetes</taxon>
        <taxon>Agaricomycetidae</taxon>
        <taxon>Agaricales</taxon>
        <taxon>Agaricineae</taxon>
        <taxon>Strophariaceae</taxon>
        <taxon>Pholiota</taxon>
    </lineage>
</organism>
<accession>A0A9P6D1A5</accession>
<name>A0A9P6D1A5_9AGAR</name>
<keyword evidence="2" id="KW-1133">Transmembrane helix</keyword>
<reference evidence="3" key="1">
    <citation type="submission" date="2020-11" db="EMBL/GenBank/DDBJ databases">
        <authorList>
            <consortium name="DOE Joint Genome Institute"/>
            <person name="Ahrendt S."/>
            <person name="Riley R."/>
            <person name="Andreopoulos W."/>
            <person name="Labutti K."/>
            <person name="Pangilinan J."/>
            <person name="Ruiz-Duenas F.J."/>
            <person name="Barrasa J.M."/>
            <person name="Sanchez-Garcia M."/>
            <person name="Camarero S."/>
            <person name="Miyauchi S."/>
            <person name="Serrano A."/>
            <person name="Linde D."/>
            <person name="Babiker R."/>
            <person name="Drula E."/>
            <person name="Ayuso-Fernandez I."/>
            <person name="Pacheco R."/>
            <person name="Padilla G."/>
            <person name="Ferreira P."/>
            <person name="Barriuso J."/>
            <person name="Kellner H."/>
            <person name="Castanera R."/>
            <person name="Alfaro M."/>
            <person name="Ramirez L."/>
            <person name="Pisabarro A.G."/>
            <person name="Kuo A."/>
            <person name="Tritt A."/>
            <person name="Lipzen A."/>
            <person name="He G."/>
            <person name="Yan M."/>
            <person name="Ng V."/>
            <person name="Cullen D."/>
            <person name="Martin F."/>
            <person name="Rosso M.-N."/>
            <person name="Henrissat B."/>
            <person name="Hibbett D."/>
            <person name="Martinez A.T."/>
            <person name="Grigoriev I.V."/>
        </authorList>
    </citation>
    <scope>NUCLEOTIDE SEQUENCE</scope>
    <source>
        <strain evidence="3">CIRM-BRFM 674</strain>
    </source>
</reference>
<keyword evidence="4" id="KW-1185">Reference proteome</keyword>
<protein>
    <submittedName>
        <fullName evidence="3">Uncharacterized protein</fullName>
    </submittedName>
</protein>
<sequence>MTPTIMGMDPLSFSLAVFSAIGALFSILTYLRQIVPTSKFLQVMDMLIETRSLWKQFEKESSLSDKQMDQFFDIMDSLEDDVESYIFISQPSFNVIWMMRAWFSTFGLARVGEDVDKLRVGLLTLNTQRSTIERSKKRMGRPDAPLVNLVALEKRYISTANAFIASFGDRKPKRPREDDVENYAEPDSESSIRYTPISPPIPLPPLPNRKPDVVPLRRVRRPISARSSISLNASRETLIASEPLLHKSPHPQLRFPHMGYSTDYSETKLD</sequence>
<keyword evidence="2" id="KW-0472">Membrane</keyword>
<feature type="compositionally biased region" description="Acidic residues" evidence="1">
    <location>
        <begin position="178"/>
        <end position="188"/>
    </location>
</feature>
<dbReference type="Proteomes" id="UP000807469">
    <property type="component" value="Unassembled WGS sequence"/>
</dbReference>
<feature type="transmembrane region" description="Helical" evidence="2">
    <location>
        <begin position="12"/>
        <end position="31"/>
    </location>
</feature>
<feature type="compositionally biased region" description="Pro residues" evidence="1">
    <location>
        <begin position="197"/>
        <end position="208"/>
    </location>
</feature>
<evidence type="ECO:0000313" key="4">
    <source>
        <dbReference type="Proteomes" id="UP000807469"/>
    </source>
</evidence>
<keyword evidence="2" id="KW-0812">Transmembrane</keyword>
<evidence type="ECO:0000256" key="2">
    <source>
        <dbReference type="SAM" id="Phobius"/>
    </source>
</evidence>
<evidence type="ECO:0000256" key="1">
    <source>
        <dbReference type="SAM" id="MobiDB-lite"/>
    </source>
</evidence>
<dbReference type="AlphaFoldDB" id="A0A9P6D1A5"/>
<feature type="region of interest" description="Disordered" evidence="1">
    <location>
        <begin position="250"/>
        <end position="270"/>
    </location>
</feature>
<evidence type="ECO:0000313" key="3">
    <source>
        <dbReference type="EMBL" id="KAF9480174.1"/>
    </source>
</evidence>